<proteinExistence type="predicted"/>
<name>A0A6J8B929_MYTCO</name>
<feature type="region of interest" description="Disordered" evidence="1">
    <location>
        <begin position="21"/>
        <end position="48"/>
    </location>
</feature>
<sequence>MEWNQDSAINKLLNILNDEDDISSDEDDISSDEDSITSDKDDIRKSKKEDQHTQTWNKIIENLENGWGWFDIEDVFCVSLKQGNDIIVDKPAIGEDNSLDNILLDYLPHAVSFVFVVNTRDTGGIHENKLLKFLKTIMDNREKMPCFDPREVMFLTNWWDLIENDDSSSDEDDDDICKIDVQHTMTWKLIQRKF</sequence>
<dbReference type="PANTHER" id="PTHR26392:SF92">
    <property type="entry name" value="PROTEIN KINASE DOMAIN-CONTAINING PROTEIN"/>
    <property type="match status" value="1"/>
</dbReference>
<dbReference type="PANTHER" id="PTHR26392">
    <property type="entry name" value="MITOGEN-ACTIVATED PROTEIN KINASE KINASE KINASE 7-RELATED"/>
    <property type="match status" value="1"/>
</dbReference>
<dbReference type="OrthoDB" id="5981483at2759"/>
<evidence type="ECO:0000313" key="2">
    <source>
        <dbReference type="EMBL" id="CAC5380073.1"/>
    </source>
</evidence>
<keyword evidence="3" id="KW-1185">Reference proteome</keyword>
<evidence type="ECO:0000313" key="3">
    <source>
        <dbReference type="Proteomes" id="UP000507470"/>
    </source>
</evidence>
<gene>
    <name evidence="2" type="ORF">MCOR_16066</name>
</gene>
<feature type="compositionally biased region" description="Basic and acidic residues" evidence="1">
    <location>
        <begin position="37"/>
        <end position="48"/>
    </location>
</feature>
<evidence type="ECO:0000256" key="1">
    <source>
        <dbReference type="SAM" id="MobiDB-lite"/>
    </source>
</evidence>
<dbReference type="Proteomes" id="UP000507470">
    <property type="component" value="Unassembled WGS sequence"/>
</dbReference>
<protein>
    <submittedName>
        <fullName evidence="2">Uncharacterized protein</fullName>
    </submittedName>
</protein>
<dbReference type="AlphaFoldDB" id="A0A6J8B929"/>
<accession>A0A6J8B929</accession>
<organism evidence="2 3">
    <name type="scientific">Mytilus coruscus</name>
    <name type="common">Sea mussel</name>
    <dbReference type="NCBI Taxonomy" id="42192"/>
    <lineage>
        <taxon>Eukaryota</taxon>
        <taxon>Metazoa</taxon>
        <taxon>Spiralia</taxon>
        <taxon>Lophotrochozoa</taxon>
        <taxon>Mollusca</taxon>
        <taxon>Bivalvia</taxon>
        <taxon>Autobranchia</taxon>
        <taxon>Pteriomorphia</taxon>
        <taxon>Mytilida</taxon>
        <taxon>Mytiloidea</taxon>
        <taxon>Mytilidae</taxon>
        <taxon>Mytilinae</taxon>
        <taxon>Mytilus</taxon>
    </lineage>
</organism>
<dbReference type="EMBL" id="CACVKT020002822">
    <property type="protein sequence ID" value="CAC5380073.1"/>
    <property type="molecule type" value="Genomic_DNA"/>
</dbReference>
<feature type="compositionally biased region" description="Acidic residues" evidence="1">
    <location>
        <begin position="21"/>
        <end position="36"/>
    </location>
</feature>
<reference evidence="2 3" key="1">
    <citation type="submission" date="2020-06" db="EMBL/GenBank/DDBJ databases">
        <authorList>
            <person name="Li R."/>
            <person name="Bekaert M."/>
        </authorList>
    </citation>
    <scope>NUCLEOTIDE SEQUENCE [LARGE SCALE GENOMIC DNA]</scope>
    <source>
        <strain evidence="3">wild</strain>
    </source>
</reference>